<sequence>MLNAGRPENGCPFSPHMPLPQREFCAFQQLHTANFAEAFPSVDMQSCLNPILYLLMGHGFKERFKHFILSVFENAFAKDVSQSTTQTKTRTSVKMDSGTYAAF</sequence>
<evidence type="ECO:0000313" key="2">
    <source>
        <dbReference type="Proteomes" id="UP000827872"/>
    </source>
</evidence>
<protein>
    <submittedName>
        <fullName evidence="1">Uncharacterized protein</fullName>
    </submittedName>
</protein>
<reference evidence="1" key="1">
    <citation type="submission" date="2021-08" db="EMBL/GenBank/DDBJ databases">
        <title>The first chromosome-level gecko genome reveals the dynamic sex chromosomes of Neotropical dwarf geckos (Sphaerodactylidae: Sphaerodactylus).</title>
        <authorList>
            <person name="Pinto B.J."/>
            <person name="Keating S.E."/>
            <person name="Gamble T."/>
        </authorList>
    </citation>
    <scope>NUCLEOTIDE SEQUENCE</scope>
    <source>
        <strain evidence="1">TG3544</strain>
    </source>
</reference>
<gene>
    <name evidence="1" type="ORF">K3G42_028499</name>
</gene>
<comment type="caution">
    <text evidence="1">The sequence shown here is derived from an EMBL/GenBank/DDBJ whole genome shotgun (WGS) entry which is preliminary data.</text>
</comment>
<name>A0ACB8FS20_9SAUR</name>
<keyword evidence="2" id="KW-1185">Reference proteome</keyword>
<dbReference type="EMBL" id="CM037619">
    <property type="protein sequence ID" value="KAH8008243.1"/>
    <property type="molecule type" value="Genomic_DNA"/>
</dbReference>
<accession>A0ACB8FS20</accession>
<organism evidence="1 2">
    <name type="scientific">Sphaerodactylus townsendi</name>
    <dbReference type="NCBI Taxonomy" id="933632"/>
    <lineage>
        <taxon>Eukaryota</taxon>
        <taxon>Metazoa</taxon>
        <taxon>Chordata</taxon>
        <taxon>Craniata</taxon>
        <taxon>Vertebrata</taxon>
        <taxon>Euteleostomi</taxon>
        <taxon>Lepidosauria</taxon>
        <taxon>Squamata</taxon>
        <taxon>Bifurcata</taxon>
        <taxon>Gekkota</taxon>
        <taxon>Sphaerodactylidae</taxon>
        <taxon>Sphaerodactylus</taxon>
    </lineage>
</organism>
<evidence type="ECO:0000313" key="1">
    <source>
        <dbReference type="EMBL" id="KAH8008243.1"/>
    </source>
</evidence>
<dbReference type="Proteomes" id="UP000827872">
    <property type="component" value="Linkage Group LG06"/>
</dbReference>
<proteinExistence type="predicted"/>